<name>A0ABS9KKU9_9BACT</name>
<gene>
    <name evidence="2" type="ORF">LZZ85_01630</name>
</gene>
<sequence>MQATIFRQLFFILFIPFTAKAQWGNSGTTVNNNGNVGVNAPTPLYPLHVKAYNNFGSAGTYLWGQGYGTAVGVANLSSSSYAFAVYGNFNEDGNPLAGHKSLMYVRGDGNVGLGTATPSEKLTVDGNIQLAGYGKIQILDRAALQVVLSQQNNFTRSILAQNLTWDFSKNKWVISDAAYPDFSMMRFENGGDISFYAGQPTGQTELTNLEISPYSRMTIGVNGNIGIGTAPLTDHKLAVNGTALFTKVKVKAFSNWPDYVFSPDYKLMPLKDVENYITQHRHLPGVVPAEDVEKNGLDLGENQAILLQKIEELTLYIIQQQKKIEELEKRMNK</sequence>
<comment type="caution">
    <text evidence="2">The sequence shown here is derived from an EMBL/GenBank/DDBJ whole genome shotgun (WGS) entry which is preliminary data.</text>
</comment>
<evidence type="ECO:0000313" key="3">
    <source>
        <dbReference type="Proteomes" id="UP001165367"/>
    </source>
</evidence>
<keyword evidence="1" id="KW-0732">Signal</keyword>
<dbReference type="EMBL" id="JAKLTR010000001">
    <property type="protein sequence ID" value="MCG2612952.1"/>
    <property type="molecule type" value="Genomic_DNA"/>
</dbReference>
<evidence type="ECO:0000313" key="2">
    <source>
        <dbReference type="EMBL" id="MCG2612952.1"/>
    </source>
</evidence>
<keyword evidence="3" id="KW-1185">Reference proteome</keyword>
<proteinExistence type="predicted"/>
<organism evidence="2 3">
    <name type="scientific">Terrimonas ginsenosidimutans</name>
    <dbReference type="NCBI Taxonomy" id="2908004"/>
    <lineage>
        <taxon>Bacteria</taxon>
        <taxon>Pseudomonadati</taxon>
        <taxon>Bacteroidota</taxon>
        <taxon>Chitinophagia</taxon>
        <taxon>Chitinophagales</taxon>
        <taxon>Chitinophagaceae</taxon>
        <taxon>Terrimonas</taxon>
    </lineage>
</organism>
<evidence type="ECO:0000256" key="1">
    <source>
        <dbReference type="SAM" id="SignalP"/>
    </source>
</evidence>
<protein>
    <recommendedName>
        <fullName evidence="4">BZIP transcription factor</fullName>
    </recommendedName>
</protein>
<accession>A0ABS9KKU9</accession>
<dbReference type="RefSeq" id="WP_237868178.1">
    <property type="nucleotide sequence ID" value="NZ_JAKLTR010000001.1"/>
</dbReference>
<feature type="signal peptide" evidence="1">
    <location>
        <begin position="1"/>
        <end position="21"/>
    </location>
</feature>
<feature type="chain" id="PRO_5046625554" description="BZIP transcription factor" evidence="1">
    <location>
        <begin position="22"/>
        <end position="333"/>
    </location>
</feature>
<dbReference type="Proteomes" id="UP001165367">
    <property type="component" value="Unassembled WGS sequence"/>
</dbReference>
<reference evidence="2" key="1">
    <citation type="submission" date="2022-01" db="EMBL/GenBank/DDBJ databases">
        <authorList>
            <person name="Jo J.-H."/>
            <person name="Im W.-T."/>
        </authorList>
    </citation>
    <scope>NUCLEOTIDE SEQUENCE</scope>
    <source>
        <strain evidence="2">NA20</strain>
    </source>
</reference>
<evidence type="ECO:0008006" key="4">
    <source>
        <dbReference type="Google" id="ProtNLM"/>
    </source>
</evidence>